<dbReference type="PANTHER" id="PTHR11995:SF14">
    <property type="entry name" value="NADH DEHYDROGENASE [UBIQUINONE] IRON-SULFUR PROTEIN 7, MITOCHONDRIAL"/>
    <property type="match status" value="1"/>
</dbReference>
<evidence type="ECO:0000256" key="1">
    <source>
        <dbReference type="ARBA" id="ARBA00009173"/>
    </source>
</evidence>
<dbReference type="InterPro" id="IPR006138">
    <property type="entry name" value="NADH_UQ_OxRdtase_20Kd_su"/>
</dbReference>
<feature type="region of interest" description="Disordered" evidence="5">
    <location>
        <begin position="188"/>
        <end position="207"/>
    </location>
</feature>
<evidence type="ECO:0000256" key="2">
    <source>
        <dbReference type="ARBA" id="ARBA00022448"/>
    </source>
</evidence>
<evidence type="ECO:0000256" key="4">
    <source>
        <dbReference type="ARBA" id="ARBA00023027"/>
    </source>
</evidence>
<dbReference type="GO" id="GO:0045271">
    <property type="term" value="C:respiratory chain complex I"/>
    <property type="evidence" value="ECO:0007669"/>
    <property type="project" value="TreeGrafter"/>
</dbReference>
<dbReference type="GO" id="GO:0008137">
    <property type="term" value="F:NADH dehydrogenase (ubiquinone) activity"/>
    <property type="evidence" value="ECO:0007669"/>
    <property type="project" value="InterPro"/>
</dbReference>
<protein>
    <submittedName>
        <fullName evidence="7">NADH-quinone oxidoreductase, B subunit</fullName>
    </submittedName>
</protein>
<name>T1BA20_9ZZZZ</name>
<dbReference type="NCBIfam" id="NF005012">
    <property type="entry name" value="PRK06411.1"/>
    <property type="match status" value="1"/>
</dbReference>
<comment type="similarity">
    <text evidence="1">Belongs to the complex I 20 kDa subunit family.</text>
</comment>
<organism evidence="7">
    <name type="scientific">mine drainage metagenome</name>
    <dbReference type="NCBI Taxonomy" id="410659"/>
    <lineage>
        <taxon>unclassified sequences</taxon>
        <taxon>metagenomes</taxon>
        <taxon>ecological metagenomes</taxon>
    </lineage>
</organism>
<dbReference type="AlphaFoldDB" id="T1BA20"/>
<dbReference type="Gene3D" id="3.40.50.12280">
    <property type="match status" value="1"/>
</dbReference>
<evidence type="ECO:0000256" key="3">
    <source>
        <dbReference type="ARBA" id="ARBA00022967"/>
    </source>
</evidence>
<evidence type="ECO:0000259" key="6">
    <source>
        <dbReference type="Pfam" id="PF01058"/>
    </source>
</evidence>
<keyword evidence="3" id="KW-1278">Translocase</keyword>
<keyword evidence="4" id="KW-0520">NAD</keyword>
<dbReference type="GO" id="GO:0015990">
    <property type="term" value="P:electron transport coupled proton transport"/>
    <property type="evidence" value="ECO:0007669"/>
    <property type="project" value="TreeGrafter"/>
</dbReference>
<dbReference type="GO" id="GO:0051539">
    <property type="term" value="F:4 iron, 4 sulfur cluster binding"/>
    <property type="evidence" value="ECO:0007669"/>
    <property type="project" value="InterPro"/>
</dbReference>
<reference evidence="7" key="1">
    <citation type="submission" date="2013-08" db="EMBL/GenBank/DDBJ databases">
        <authorList>
            <person name="Mendez C."/>
            <person name="Richter M."/>
            <person name="Ferrer M."/>
            <person name="Sanchez J."/>
        </authorList>
    </citation>
    <scope>NUCLEOTIDE SEQUENCE</scope>
</reference>
<proteinExistence type="inferred from homology"/>
<gene>
    <name evidence="7" type="ORF">B2A_07505</name>
</gene>
<dbReference type="SUPFAM" id="SSF56770">
    <property type="entry name" value="HydA/Nqo6-like"/>
    <property type="match status" value="1"/>
</dbReference>
<dbReference type="FunFam" id="3.40.50.12280:FF:000002">
    <property type="entry name" value="NADH-quinone oxidoreductase subunit B"/>
    <property type="match status" value="1"/>
</dbReference>
<dbReference type="GO" id="GO:0009060">
    <property type="term" value="P:aerobic respiration"/>
    <property type="evidence" value="ECO:0007669"/>
    <property type="project" value="TreeGrafter"/>
</dbReference>
<evidence type="ECO:0000256" key="5">
    <source>
        <dbReference type="SAM" id="MobiDB-lite"/>
    </source>
</evidence>
<evidence type="ECO:0000313" key="7">
    <source>
        <dbReference type="EMBL" id="EQD49859.1"/>
    </source>
</evidence>
<dbReference type="Pfam" id="PF01058">
    <property type="entry name" value="Oxidored_q6"/>
    <property type="match status" value="1"/>
</dbReference>
<feature type="domain" description="NADH:ubiquinone oxidoreductase-like 20kDa subunit" evidence="6">
    <location>
        <begin position="69"/>
        <end position="179"/>
    </location>
</feature>
<dbReference type="NCBIfam" id="TIGR01957">
    <property type="entry name" value="nuoB_fam"/>
    <property type="match status" value="1"/>
</dbReference>
<keyword evidence="2" id="KW-0813">Transport</keyword>
<sequence length="207" mass="23413">MPEAPYTQEELVNAEAEMTQLTMDSLKKYKMNNNVMFTKLGEATQAISKRMVNWSRTNSLWPLQFGLACCAMELMDFGASRIDAERKGFLLFRGTPRQCDVMIVAGWVTKAMVPRIKRLYEQMAKPRYVVAYGECATSGGPWWESYNIIKGIDQVLPVDVYAVGCPPKPENLFGALMKLQEKVGGKVAGNKERSITENPRRAEDFRL</sequence>
<comment type="caution">
    <text evidence="7">The sequence shown here is derived from an EMBL/GenBank/DDBJ whole genome shotgun (WGS) entry which is preliminary data.</text>
</comment>
<accession>T1BA20</accession>
<dbReference type="EMBL" id="AUZZ01005374">
    <property type="protein sequence ID" value="EQD49859.1"/>
    <property type="molecule type" value="Genomic_DNA"/>
</dbReference>
<dbReference type="PANTHER" id="PTHR11995">
    <property type="entry name" value="NADH DEHYDROGENASE"/>
    <property type="match status" value="1"/>
</dbReference>
<dbReference type="GO" id="GO:0048038">
    <property type="term" value="F:quinone binding"/>
    <property type="evidence" value="ECO:0007669"/>
    <property type="project" value="InterPro"/>
</dbReference>
<dbReference type="InterPro" id="IPR006137">
    <property type="entry name" value="NADH_UbQ_OxRdtase-like_20kDa"/>
</dbReference>
<reference evidence="7" key="2">
    <citation type="journal article" date="2014" name="ISME J.">
        <title>Microbial stratification in low pH oxic and suboxic macroscopic growths along an acid mine drainage.</title>
        <authorList>
            <person name="Mendez-Garcia C."/>
            <person name="Mesa V."/>
            <person name="Sprenger R.R."/>
            <person name="Richter M."/>
            <person name="Diez M.S."/>
            <person name="Solano J."/>
            <person name="Bargiela R."/>
            <person name="Golyshina O.V."/>
            <person name="Manteca A."/>
            <person name="Ramos J.L."/>
            <person name="Gallego J.R."/>
            <person name="Llorente I."/>
            <person name="Martins Dos Santos V.A."/>
            <person name="Jensen O.N."/>
            <person name="Pelaez A.I."/>
            <person name="Sanchez J."/>
            <person name="Ferrer M."/>
        </authorList>
    </citation>
    <scope>NUCLEOTIDE SEQUENCE</scope>
</reference>